<keyword evidence="5 15" id="KW-0436">Ligase</keyword>
<feature type="binding site" evidence="15">
    <location>
        <position position="61"/>
    </location>
    <ligand>
        <name>beta-alanine</name>
        <dbReference type="ChEBI" id="CHEBI:57966"/>
    </ligand>
</feature>
<comment type="catalytic activity">
    <reaction evidence="12 15">
        <text>dCMP + ATP = dCDP + ADP</text>
        <dbReference type="Rhea" id="RHEA:25094"/>
        <dbReference type="ChEBI" id="CHEBI:30616"/>
        <dbReference type="ChEBI" id="CHEBI:57566"/>
        <dbReference type="ChEBI" id="CHEBI:58593"/>
        <dbReference type="ChEBI" id="CHEBI:456216"/>
        <dbReference type="EC" id="2.7.4.25"/>
    </reaction>
</comment>
<feature type="binding site" evidence="15">
    <location>
        <position position="156"/>
    </location>
    <ligand>
        <name>(R)-pantoate</name>
        <dbReference type="ChEBI" id="CHEBI:15980"/>
    </ligand>
</feature>
<dbReference type="GO" id="GO:0036430">
    <property type="term" value="F:CMP kinase activity"/>
    <property type="evidence" value="ECO:0007669"/>
    <property type="project" value="RHEA"/>
</dbReference>
<dbReference type="HAMAP" id="MF_01349">
    <property type="entry name" value="PanCY"/>
    <property type="match status" value="1"/>
</dbReference>
<gene>
    <name evidence="15" type="primary">panC/cmk</name>
    <name evidence="17" type="ORF">EU96_0657</name>
</gene>
<comment type="function">
    <text evidence="15">Catalyzes the transfer of a phosphate group from ATP to either CMP or dCMP to form CDP or dCDP and ADP, respectively.</text>
</comment>
<dbReference type="EC" id="6.3.2.1" evidence="15"/>
<dbReference type="eggNOG" id="COG0414">
    <property type="taxonomic scope" value="Bacteria"/>
</dbReference>
<evidence type="ECO:0000256" key="1">
    <source>
        <dbReference type="ARBA" id="ARBA00004990"/>
    </source>
</evidence>
<evidence type="ECO:0000259" key="16">
    <source>
        <dbReference type="Pfam" id="PF02224"/>
    </source>
</evidence>
<comment type="function">
    <text evidence="15">Catalyzes the condensation of pantoate with beta-alanine in an ATP-dependent reaction via a pantoyl-adenylate intermediate.</text>
</comment>
<evidence type="ECO:0000256" key="14">
    <source>
        <dbReference type="ARBA" id="ARBA00048478"/>
    </source>
</evidence>
<dbReference type="InterPro" id="IPR042176">
    <property type="entry name" value="Pantoate_ligase_C"/>
</dbReference>
<dbReference type="HAMAP" id="MF_00158">
    <property type="entry name" value="PanC"/>
    <property type="match status" value="1"/>
</dbReference>
<keyword evidence="4 15" id="KW-0963">Cytoplasm</keyword>
<evidence type="ECO:0000313" key="17">
    <source>
        <dbReference type="EMBL" id="KGF98200.1"/>
    </source>
</evidence>
<dbReference type="Gene3D" id="3.30.1300.10">
    <property type="entry name" value="Pantoate-beta-alanine ligase, C-terminal domain"/>
    <property type="match status" value="1"/>
</dbReference>
<dbReference type="SUPFAM" id="SSF52540">
    <property type="entry name" value="P-loop containing nucleoside triphosphate hydrolases"/>
    <property type="match status" value="1"/>
</dbReference>
<keyword evidence="10 15" id="KW-0067">ATP-binding</keyword>
<accession>A0A0A2A9E3</accession>
<proteinExistence type="inferred from homology"/>
<feature type="binding site" evidence="15">
    <location>
        <begin position="29"/>
        <end position="36"/>
    </location>
    <ligand>
        <name>ATP</name>
        <dbReference type="ChEBI" id="CHEBI:30616"/>
    </ligand>
</feature>
<comment type="similarity">
    <text evidence="2">Belongs to the pantothenate synthetase family.</text>
</comment>
<feature type="binding site" evidence="15">
    <location>
        <begin position="187"/>
        <end position="190"/>
    </location>
    <ligand>
        <name>ATP</name>
        <dbReference type="ChEBI" id="CHEBI:30616"/>
    </ligand>
</feature>
<dbReference type="PANTHER" id="PTHR21299">
    <property type="entry name" value="CYTIDYLATE KINASE/PANTOATE-BETA-ALANINE LIGASE"/>
    <property type="match status" value="1"/>
</dbReference>
<dbReference type="InterPro" id="IPR014729">
    <property type="entry name" value="Rossmann-like_a/b/a_fold"/>
</dbReference>
<keyword evidence="8 15" id="KW-0547">Nucleotide-binding</keyword>
<comment type="similarity">
    <text evidence="15">In the C-terminal section; belongs to the cytidylate kinase family. Type 1 subfamily.</text>
</comment>
<evidence type="ECO:0000256" key="5">
    <source>
        <dbReference type="ARBA" id="ARBA00022598"/>
    </source>
</evidence>
<dbReference type="InterPro" id="IPR024894">
    <property type="entry name" value="Pantoate_ligase/cytidylate_kin"/>
</dbReference>
<protein>
    <recommendedName>
        <fullName evidence="15">Bifunctional pantoate ligase/cytidylate kinase</fullName>
    </recommendedName>
    <domain>
        <recommendedName>
            <fullName evidence="15">Pantothenate synthetase</fullName>
            <shortName evidence="15">PS</shortName>
            <ecNumber evidence="15">6.3.2.1</ecNumber>
        </recommendedName>
        <alternativeName>
            <fullName evidence="15">Pantoate--beta-alanine ligase</fullName>
        </alternativeName>
        <alternativeName>
            <fullName evidence="15">Pantoate-activating enzyme</fullName>
        </alternativeName>
    </domain>
    <domain>
        <recommendedName>
            <fullName evidence="15">Cytidylate kinase</fullName>
            <shortName evidence="15">CK</shortName>
            <ecNumber evidence="15">2.7.4.25</ecNumber>
        </recommendedName>
        <alternativeName>
            <fullName evidence="15">Cytidine monophosphate kinase</fullName>
            <shortName evidence="15">CMP kinase</shortName>
        </alternativeName>
    </domain>
</protein>
<evidence type="ECO:0000256" key="15">
    <source>
        <dbReference type="HAMAP-Rule" id="MF_01349"/>
    </source>
</evidence>
<keyword evidence="11 15" id="KW-0511">Multifunctional enzyme</keyword>
<feature type="active site" description="Proton donor" evidence="15">
    <location>
        <position position="36"/>
    </location>
</feature>
<comment type="subcellular location">
    <subcellularLocation>
        <location evidence="15">Cytoplasm</location>
    </subcellularLocation>
</comment>
<evidence type="ECO:0000256" key="9">
    <source>
        <dbReference type="ARBA" id="ARBA00022777"/>
    </source>
</evidence>
<evidence type="ECO:0000256" key="12">
    <source>
        <dbReference type="ARBA" id="ARBA00047615"/>
    </source>
</evidence>
<evidence type="ECO:0000313" key="18">
    <source>
        <dbReference type="Proteomes" id="UP000030445"/>
    </source>
</evidence>
<comment type="similarity">
    <text evidence="15">In the N-terminal section; belongs to the pantothenate synthetase family.</text>
</comment>
<dbReference type="InterPro" id="IPR003136">
    <property type="entry name" value="Cytidylate_kin"/>
</dbReference>
<dbReference type="GO" id="GO:0015949">
    <property type="term" value="P:nucleobase-containing small molecule interconversion"/>
    <property type="evidence" value="ECO:0007669"/>
    <property type="project" value="TreeGrafter"/>
</dbReference>
<comment type="catalytic activity">
    <reaction evidence="13 15">
        <text>(R)-pantoate + beta-alanine + ATP = (R)-pantothenate + AMP + diphosphate + H(+)</text>
        <dbReference type="Rhea" id="RHEA:10912"/>
        <dbReference type="ChEBI" id="CHEBI:15378"/>
        <dbReference type="ChEBI" id="CHEBI:15980"/>
        <dbReference type="ChEBI" id="CHEBI:29032"/>
        <dbReference type="ChEBI" id="CHEBI:30616"/>
        <dbReference type="ChEBI" id="CHEBI:33019"/>
        <dbReference type="ChEBI" id="CHEBI:57966"/>
        <dbReference type="ChEBI" id="CHEBI:456215"/>
        <dbReference type="EC" id="6.3.2.1"/>
    </reaction>
</comment>
<name>A0A0A2A9E3_PROMR</name>
<evidence type="ECO:0000256" key="7">
    <source>
        <dbReference type="ARBA" id="ARBA00022679"/>
    </source>
</evidence>
<feature type="domain" description="Cytidylate kinase" evidence="16">
    <location>
        <begin position="285"/>
        <end position="500"/>
    </location>
</feature>
<sequence>MKKVIIRKTEEIENWKRNINSEINFIPTMGNLHNGHIKLISTAKNDNSNFNLVSIFVNPLQFDNKSDLENYPKTIDNDIKISFANGADAIFIPSTEDIYPPNNKNIKLLKASTELSSALCGLNRIGHFDGVCTVVYRLLNLIKPKNLYLGEKDWQQLLILKNLVLTHKLNVAIKSIPTQRDFDGIPLSSRNVHLSKNERKLIRFFSNELLVAKTKFQQEKKISLKEIIKKLSAEKISIEYLEHLHPHTLQQSRFEDNISILAGAIRCGETRLIDHVFLMKRRPIIAIDGPAGSGKSTVTKLIAKKLKLLYLDTGAMYRALSWLLKKENIDYKKEKILQNILKDISIVFKSNENSHQDVFINNYCVTEEIRSQEISSIVSKISSIKEVRKFLVEEQRKIGASGGLVAEGRDIGTTVFPDAELKIFLTASIDERAKRRKSDKKSKDSQEIDLHTLKELIKKRDFEDSNREISPLIKANDAIEIITDGFSINEVVDKIIDLYNDKIPKETQIQ</sequence>
<comment type="caution">
    <text evidence="15">Lacks conserved residue(s) required for the propagation of feature annotation.</text>
</comment>
<dbReference type="HAMAP" id="MF_00238">
    <property type="entry name" value="Cytidyl_kinase_type1"/>
    <property type="match status" value="1"/>
</dbReference>
<dbReference type="GO" id="GO:0015940">
    <property type="term" value="P:pantothenate biosynthetic process"/>
    <property type="evidence" value="ECO:0007669"/>
    <property type="project" value="UniProtKB-UniRule"/>
</dbReference>
<keyword evidence="9 15" id="KW-0418">Kinase</keyword>
<dbReference type="Pfam" id="PF02569">
    <property type="entry name" value="Pantoate_ligase"/>
    <property type="match status" value="1"/>
</dbReference>
<dbReference type="Gene3D" id="3.40.50.620">
    <property type="entry name" value="HUPs"/>
    <property type="match status" value="1"/>
</dbReference>
<evidence type="ECO:0000256" key="8">
    <source>
        <dbReference type="ARBA" id="ARBA00022741"/>
    </source>
</evidence>
<dbReference type="Proteomes" id="UP000030445">
    <property type="component" value="Unassembled WGS sequence"/>
</dbReference>
<evidence type="ECO:0000256" key="2">
    <source>
        <dbReference type="ARBA" id="ARBA00009256"/>
    </source>
</evidence>
<comment type="pathway">
    <text evidence="1 15">Cofactor biosynthesis; (R)-pantothenate biosynthesis; (R)-pantothenate from (R)-pantoate and beta-alanine: step 1/1.</text>
</comment>
<dbReference type="GO" id="GO:0036431">
    <property type="term" value="F:dCMP kinase activity"/>
    <property type="evidence" value="ECO:0007669"/>
    <property type="project" value="InterPro"/>
</dbReference>
<evidence type="ECO:0000256" key="10">
    <source>
        <dbReference type="ARBA" id="ARBA00022840"/>
    </source>
</evidence>
<keyword evidence="7 15" id="KW-0808">Transferase</keyword>
<comment type="caution">
    <text evidence="17">The sequence shown here is derived from an EMBL/GenBank/DDBJ whole genome shotgun (WGS) entry which is preliminary data.</text>
</comment>
<dbReference type="GO" id="GO:0005829">
    <property type="term" value="C:cytosol"/>
    <property type="evidence" value="ECO:0007669"/>
    <property type="project" value="TreeGrafter"/>
</dbReference>
<dbReference type="InterPro" id="IPR027417">
    <property type="entry name" value="P-loop_NTPase"/>
</dbReference>
<dbReference type="UniPathway" id="UPA00028">
    <property type="reaction ID" value="UER00005"/>
</dbReference>
<feature type="binding site" evidence="15">
    <location>
        <begin position="150"/>
        <end position="153"/>
    </location>
    <ligand>
        <name>ATP</name>
        <dbReference type="ChEBI" id="CHEBI:30616"/>
    </ligand>
</feature>
<feature type="region of interest" description="Pantoate--beta-alanine ligase" evidence="15">
    <location>
        <begin position="1"/>
        <end position="276"/>
    </location>
</feature>
<dbReference type="eggNOG" id="COG0283">
    <property type="taxonomic scope" value="Bacteria"/>
</dbReference>
<evidence type="ECO:0000256" key="11">
    <source>
        <dbReference type="ARBA" id="ARBA00023268"/>
    </source>
</evidence>
<dbReference type="Gene3D" id="3.40.50.300">
    <property type="entry name" value="P-loop containing nucleotide triphosphate hydrolases"/>
    <property type="match status" value="1"/>
</dbReference>
<dbReference type="EMBL" id="JNAM01000006">
    <property type="protein sequence ID" value="KGF98200.1"/>
    <property type="molecule type" value="Genomic_DNA"/>
</dbReference>
<dbReference type="InterPro" id="IPR003721">
    <property type="entry name" value="Pantoate_ligase"/>
</dbReference>
<feature type="binding site" evidence="15">
    <location>
        <position position="61"/>
    </location>
    <ligand>
        <name>(R)-pantoate</name>
        <dbReference type="ChEBI" id="CHEBI:15980"/>
    </ligand>
</feature>
<keyword evidence="6 15" id="KW-0566">Pantothenate biosynthesis</keyword>
<dbReference type="PANTHER" id="PTHR21299:SF1">
    <property type="entry name" value="PANTOATE--BETA-ALANINE LIGASE"/>
    <property type="match status" value="1"/>
</dbReference>
<evidence type="ECO:0000256" key="6">
    <source>
        <dbReference type="ARBA" id="ARBA00022655"/>
    </source>
</evidence>
<dbReference type="AlphaFoldDB" id="A0A0A2A9E3"/>
<dbReference type="Pfam" id="PF02224">
    <property type="entry name" value="Cytidylate_kin"/>
    <property type="match status" value="1"/>
</dbReference>
<dbReference type="EC" id="2.7.4.25" evidence="15"/>
<dbReference type="GO" id="GO:0006220">
    <property type="term" value="P:pyrimidine nucleotide metabolic process"/>
    <property type="evidence" value="ECO:0007669"/>
    <property type="project" value="UniProtKB-UniRule"/>
</dbReference>
<dbReference type="InterPro" id="IPR011994">
    <property type="entry name" value="Cytidylate_kinase_dom"/>
</dbReference>
<feature type="region of interest" description="Cytidylate kinase" evidence="15">
    <location>
        <begin position="277"/>
        <end position="510"/>
    </location>
</feature>
<dbReference type="GO" id="GO:0004592">
    <property type="term" value="F:pantoate-beta-alanine ligase activity"/>
    <property type="evidence" value="ECO:0007669"/>
    <property type="project" value="UniProtKB-UniRule"/>
</dbReference>
<dbReference type="RefSeq" id="WP_032526316.1">
    <property type="nucleotide sequence ID" value="NZ_CP138951.1"/>
</dbReference>
<dbReference type="SUPFAM" id="SSF52374">
    <property type="entry name" value="Nucleotidylyl transferase"/>
    <property type="match status" value="1"/>
</dbReference>
<reference evidence="18" key="1">
    <citation type="journal article" date="2014" name="Sci. Data">
        <title>Genomes of diverse isolates of the marine cyanobacterium Prochlorococcus.</title>
        <authorList>
            <person name="Biller S."/>
            <person name="Berube P."/>
            <person name="Thompson J."/>
            <person name="Kelly L."/>
            <person name="Roggensack S."/>
            <person name="Awad L."/>
            <person name="Roache-Johnson K."/>
            <person name="Ding H."/>
            <person name="Giovannoni S.J."/>
            <person name="Moore L.R."/>
            <person name="Chisholm S.W."/>
        </authorList>
    </citation>
    <scope>NUCLEOTIDE SEQUENCE [LARGE SCALE GENOMIC DNA]</scope>
    <source>
        <strain evidence="18">MIT 9302</strain>
    </source>
</reference>
<dbReference type="CDD" id="cd02020">
    <property type="entry name" value="CMPK"/>
    <property type="match status" value="1"/>
</dbReference>
<evidence type="ECO:0000256" key="13">
    <source>
        <dbReference type="ARBA" id="ARBA00048258"/>
    </source>
</evidence>
<evidence type="ECO:0000256" key="4">
    <source>
        <dbReference type="ARBA" id="ARBA00022490"/>
    </source>
</evidence>
<comment type="catalytic activity">
    <reaction evidence="14 15">
        <text>CMP + ATP = CDP + ADP</text>
        <dbReference type="Rhea" id="RHEA:11600"/>
        <dbReference type="ChEBI" id="CHEBI:30616"/>
        <dbReference type="ChEBI" id="CHEBI:58069"/>
        <dbReference type="ChEBI" id="CHEBI:60377"/>
        <dbReference type="ChEBI" id="CHEBI:456216"/>
        <dbReference type="EC" id="2.7.4.25"/>
    </reaction>
</comment>
<dbReference type="GO" id="GO:0005524">
    <property type="term" value="F:ATP binding"/>
    <property type="evidence" value="ECO:0007669"/>
    <property type="project" value="UniProtKB-UniRule"/>
</dbReference>
<organism evidence="17 18">
    <name type="scientific">Prochlorococcus marinus str. MIT 9302</name>
    <dbReference type="NCBI Taxonomy" id="74545"/>
    <lineage>
        <taxon>Bacteria</taxon>
        <taxon>Bacillati</taxon>
        <taxon>Cyanobacteriota</taxon>
        <taxon>Cyanophyceae</taxon>
        <taxon>Synechococcales</taxon>
        <taxon>Prochlorococcaceae</taxon>
        <taxon>Prochlorococcus</taxon>
    </lineage>
</organism>
<evidence type="ECO:0000256" key="3">
    <source>
        <dbReference type="ARBA" id="ARBA00009427"/>
    </source>
</evidence>
<comment type="similarity">
    <text evidence="3">Belongs to the cytidylate kinase family. Type 1 subfamily.</text>
</comment>
<dbReference type="OrthoDB" id="9773087at2"/>
<dbReference type="NCBIfam" id="TIGR00018">
    <property type="entry name" value="panC"/>
    <property type="match status" value="1"/>
</dbReference>
<dbReference type="NCBIfam" id="NF010004">
    <property type="entry name" value="PRK13477.1"/>
    <property type="match status" value="1"/>
</dbReference>
<dbReference type="NCBIfam" id="TIGR00017">
    <property type="entry name" value="cmk"/>
    <property type="match status" value="1"/>
</dbReference>
<dbReference type="STRING" id="74545.EU96_0657"/>